<name>A0ABX5WMQ4_9GAMM</name>
<dbReference type="Pfam" id="PF13438">
    <property type="entry name" value="DUF4113"/>
    <property type="match status" value="1"/>
</dbReference>
<dbReference type="InterPro" id="IPR017961">
    <property type="entry name" value="DNA_pol_Y-fam_little_finger"/>
</dbReference>
<keyword evidence="2" id="KW-0227">DNA damage</keyword>
<dbReference type="Gene3D" id="1.10.150.20">
    <property type="entry name" value="5' to 3' exonuclease, C-terminal subdomain"/>
    <property type="match status" value="1"/>
</dbReference>
<evidence type="ECO:0000256" key="3">
    <source>
        <dbReference type="ARBA" id="ARBA00023199"/>
    </source>
</evidence>
<keyword evidence="4" id="KW-0234">DNA repair</keyword>
<evidence type="ECO:0000259" key="6">
    <source>
        <dbReference type="PROSITE" id="PS50173"/>
    </source>
</evidence>
<accession>A0ABX5WMQ4</accession>
<evidence type="ECO:0000256" key="5">
    <source>
        <dbReference type="ARBA" id="ARBA00023236"/>
    </source>
</evidence>
<evidence type="ECO:0000256" key="1">
    <source>
        <dbReference type="ARBA" id="ARBA00010945"/>
    </source>
</evidence>
<dbReference type="Proteomes" id="UP000318758">
    <property type="component" value="Chromosome"/>
</dbReference>
<dbReference type="Gene3D" id="3.30.70.270">
    <property type="match status" value="1"/>
</dbReference>
<organism evidence="7 8">
    <name type="scientific">Shewanella marisflavi</name>
    <dbReference type="NCBI Taxonomy" id="260364"/>
    <lineage>
        <taxon>Bacteria</taxon>
        <taxon>Pseudomonadati</taxon>
        <taxon>Pseudomonadota</taxon>
        <taxon>Gammaproteobacteria</taxon>
        <taxon>Alteromonadales</taxon>
        <taxon>Shewanellaceae</taxon>
        <taxon>Shewanella</taxon>
    </lineage>
</organism>
<dbReference type="PANTHER" id="PTHR11076">
    <property type="entry name" value="DNA REPAIR POLYMERASE UMUC / TRANSFERASE FAMILY MEMBER"/>
    <property type="match status" value="1"/>
</dbReference>
<keyword evidence="8" id="KW-1185">Reference proteome</keyword>
<dbReference type="InterPro" id="IPR050116">
    <property type="entry name" value="DNA_polymerase-Y"/>
</dbReference>
<dbReference type="SUPFAM" id="SSF56672">
    <property type="entry name" value="DNA/RNA polymerases"/>
    <property type="match status" value="1"/>
</dbReference>
<comment type="similarity">
    <text evidence="1">Belongs to the DNA polymerase type-Y family.</text>
</comment>
<reference evidence="7 8" key="1">
    <citation type="submission" date="2019-06" db="EMBL/GenBank/DDBJ databases">
        <title>Complete genome of Shewanella marisflavi ECSMB14101, a mussel settlement-inducing bacterium isolated from East China Sea.</title>
        <authorList>
            <person name="Yang J."/>
            <person name="Liang X."/>
            <person name="Chang R."/>
            <person name="Peng L."/>
        </authorList>
    </citation>
    <scope>NUCLEOTIDE SEQUENCE [LARGE SCALE GENOMIC DNA]</scope>
    <source>
        <strain evidence="7 8">ECSMB14101</strain>
    </source>
</reference>
<dbReference type="Pfam" id="PF00817">
    <property type="entry name" value="IMS"/>
    <property type="match status" value="1"/>
</dbReference>
<gene>
    <name evidence="7" type="ORF">FGA12_11855</name>
</gene>
<proteinExistence type="inferred from homology"/>
<dbReference type="PROSITE" id="PS50173">
    <property type="entry name" value="UMUC"/>
    <property type="match status" value="1"/>
</dbReference>
<evidence type="ECO:0000256" key="4">
    <source>
        <dbReference type="ARBA" id="ARBA00023204"/>
    </source>
</evidence>
<dbReference type="InterPro" id="IPR001126">
    <property type="entry name" value="UmuC"/>
</dbReference>
<protein>
    <submittedName>
        <fullName evidence="7">Y-family DNA polymerase</fullName>
    </submittedName>
</protein>
<dbReference type="PANTHER" id="PTHR11076:SF34">
    <property type="entry name" value="PROTEIN UMUC"/>
    <property type="match status" value="1"/>
</dbReference>
<dbReference type="InterPro" id="IPR043502">
    <property type="entry name" value="DNA/RNA_pol_sf"/>
</dbReference>
<evidence type="ECO:0000313" key="8">
    <source>
        <dbReference type="Proteomes" id="UP000318758"/>
    </source>
</evidence>
<dbReference type="InterPro" id="IPR043128">
    <property type="entry name" value="Rev_trsase/Diguanyl_cyclase"/>
</dbReference>
<dbReference type="CDD" id="cd01700">
    <property type="entry name" value="PolY_Pol_V_umuC"/>
    <property type="match status" value="1"/>
</dbReference>
<feature type="domain" description="UmuC" evidence="6">
    <location>
        <begin position="1"/>
        <end position="105"/>
    </location>
</feature>
<sequence>MMEIIGRFAPEQHIYSIDESFLSFRNVYPAIPCLISHGRKIRRAVWKEARLPVCVGIGETLTLAKVANHAAKHLPGYAGVCAITTDEERSYILEQMETKDVWGVGKRIAKRLEAMKVNTALALSQMEPSVARQQFSIELERTVRELNGIPCKGWDAARADKKQIFSTRSMGNRISDKTSLLQAITKHVAIAAAKARQQGSLCKTLLVFASNSPFDDRPTGFKITLPLEIPTNDTCELIETAVHYSSLRFQPGVRYYKVGVGLVELCSEKHFQQDLFNQPKSPTLMKVLDCINARYGTDSLFVAGQGVAPKWQMKRDLLTPQYTTQWSDIPRIKC</sequence>
<dbReference type="Pfam" id="PF11799">
    <property type="entry name" value="IMS_C"/>
    <property type="match status" value="1"/>
</dbReference>
<keyword evidence="5" id="KW-0742">SOS response</keyword>
<evidence type="ECO:0000256" key="2">
    <source>
        <dbReference type="ARBA" id="ARBA00022763"/>
    </source>
</evidence>
<keyword evidence="3" id="KW-0741">SOS mutagenesis</keyword>
<dbReference type="EMBL" id="CP041153">
    <property type="protein sequence ID" value="QDF75795.1"/>
    <property type="molecule type" value="Genomic_DNA"/>
</dbReference>
<dbReference type="InterPro" id="IPR025188">
    <property type="entry name" value="DUF4113"/>
</dbReference>
<evidence type="ECO:0000313" key="7">
    <source>
        <dbReference type="EMBL" id="QDF75795.1"/>
    </source>
</evidence>